<evidence type="ECO:0000313" key="2">
    <source>
        <dbReference type="Proteomes" id="UP001165269"/>
    </source>
</evidence>
<organism evidence="1 2">
    <name type="scientific">Streptomyces cylindrosporus</name>
    <dbReference type="NCBI Taxonomy" id="2927583"/>
    <lineage>
        <taxon>Bacteria</taxon>
        <taxon>Bacillati</taxon>
        <taxon>Actinomycetota</taxon>
        <taxon>Actinomycetes</taxon>
        <taxon>Kitasatosporales</taxon>
        <taxon>Streptomycetaceae</taxon>
        <taxon>Streptomyces</taxon>
    </lineage>
</organism>
<dbReference type="EMBL" id="JALDAY010000024">
    <property type="protein sequence ID" value="MCI3279137.1"/>
    <property type="molecule type" value="Genomic_DNA"/>
</dbReference>
<sequence length="166" mass="18565">MADHTAIDRIPIGRSVTYAVRGAPEIGDEYNTARTIAPTEITLNYRAVADGQLGRVSVYVKGWWMQDGKRVPMDKPVGRWLYGDPDAWPKWLAEEARLHDPDTSTPPSADHAAIYLDEDGDPWIEYLTSPRSDHVVPLQIVSVEAVDRTELEGRIGPLTLIGWCKQ</sequence>
<evidence type="ECO:0000313" key="1">
    <source>
        <dbReference type="EMBL" id="MCI3279137.1"/>
    </source>
</evidence>
<protein>
    <submittedName>
        <fullName evidence="1">Uncharacterized protein</fullName>
    </submittedName>
</protein>
<proteinExistence type="predicted"/>
<reference evidence="1" key="1">
    <citation type="submission" date="2022-03" db="EMBL/GenBank/DDBJ databases">
        <title>Streptomyces 7R015 and 7R016 isolated from Barleria lupulina in Thailand.</title>
        <authorList>
            <person name="Kanchanasin P."/>
            <person name="Phongsopitanun W."/>
            <person name="Tanasupawat S."/>
        </authorList>
    </citation>
    <scope>NUCLEOTIDE SEQUENCE</scope>
    <source>
        <strain evidence="1">7R015</strain>
    </source>
</reference>
<dbReference type="RefSeq" id="WP_242778803.1">
    <property type="nucleotide sequence ID" value="NZ_JALDAY010000024.1"/>
</dbReference>
<comment type="caution">
    <text evidence="1">The sequence shown here is derived from an EMBL/GenBank/DDBJ whole genome shotgun (WGS) entry which is preliminary data.</text>
</comment>
<dbReference type="Proteomes" id="UP001165269">
    <property type="component" value="Unassembled WGS sequence"/>
</dbReference>
<name>A0ABS9YPJ0_9ACTN</name>
<keyword evidence="2" id="KW-1185">Reference proteome</keyword>
<accession>A0ABS9YPJ0</accession>
<gene>
    <name evidence="1" type="ORF">MQP27_49545</name>
</gene>